<evidence type="ECO:0000313" key="1">
    <source>
        <dbReference type="EMBL" id="UPU46208.1"/>
    </source>
</evidence>
<organism evidence="1 2">
    <name type="scientific">Rhodococcus qingshengii JCM 15477</name>
    <dbReference type="NCBI Taxonomy" id="1303681"/>
    <lineage>
        <taxon>Bacteria</taxon>
        <taxon>Bacillati</taxon>
        <taxon>Actinomycetota</taxon>
        <taxon>Actinomycetes</taxon>
        <taxon>Mycobacteriales</taxon>
        <taxon>Nocardiaceae</taxon>
        <taxon>Rhodococcus</taxon>
        <taxon>Rhodococcus erythropolis group</taxon>
    </lineage>
</organism>
<keyword evidence="2" id="KW-1185">Reference proteome</keyword>
<geneLocation type="plasmid" evidence="1 2">
    <name>pdjl-6-1</name>
</geneLocation>
<dbReference type="GO" id="GO:0016747">
    <property type="term" value="F:acyltransferase activity, transferring groups other than amino-acyl groups"/>
    <property type="evidence" value="ECO:0007669"/>
    <property type="project" value="TreeGrafter"/>
</dbReference>
<dbReference type="InterPro" id="IPR000801">
    <property type="entry name" value="Esterase-like"/>
</dbReference>
<name>A0AB38RLI8_RHOSG</name>
<proteinExistence type="predicted"/>
<dbReference type="Pfam" id="PF00756">
    <property type="entry name" value="Esterase"/>
    <property type="match status" value="1"/>
</dbReference>
<dbReference type="PANTHER" id="PTHR48098:SF1">
    <property type="entry name" value="DIACYLGLYCEROL ACYLTRANSFERASE_MYCOLYLTRANSFERASE AG85A"/>
    <property type="match status" value="1"/>
</dbReference>
<protein>
    <submittedName>
        <fullName evidence="1">Esterase family protein</fullName>
    </submittedName>
</protein>
<dbReference type="InterPro" id="IPR029058">
    <property type="entry name" value="AB_hydrolase_fold"/>
</dbReference>
<accession>A0AB38RLI8</accession>
<keyword evidence="1" id="KW-0614">Plasmid</keyword>
<evidence type="ECO:0000313" key="2">
    <source>
        <dbReference type="Proteomes" id="UP000831484"/>
    </source>
</evidence>
<reference evidence="2" key="1">
    <citation type="journal article" date="2022" name="Environ. Microbiol.">
        <title>Functional analysis, diversity, and distribution of carbendazim hydrolases MheI and CbmA, responsible for the initial step in carbendazim degradation.</title>
        <authorList>
            <person name="Zhang M."/>
            <person name="Bai X."/>
            <person name="Li Q."/>
            <person name="Zhang L."/>
            <person name="Zhu Q."/>
            <person name="Gao S."/>
            <person name="Ke Z."/>
            <person name="Jiang M."/>
            <person name="Hu J."/>
            <person name="Qiu J."/>
            <person name="Hong Q."/>
        </authorList>
    </citation>
    <scope>NUCLEOTIDE SEQUENCE [LARGE SCALE GENOMIC DNA]</scope>
    <source>
        <strain evidence="2">djl-6</strain>
    </source>
</reference>
<dbReference type="InterPro" id="IPR050583">
    <property type="entry name" value="Mycobacterial_A85_antigen"/>
</dbReference>
<dbReference type="SUPFAM" id="SSF53474">
    <property type="entry name" value="alpha/beta-Hydrolases"/>
    <property type="match status" value="1"/>
</dbReference>
<dbReference type="Proteomes" id="UP000831484">
    <property type="component" value="Plasmid pdjl-6-1"/>
</dbReference>
<dbReference type="PANTHER" id="PTHR48098">
    <property type="entry name" value="ENTEROCHELIN ESTERASE-RELATED"/>
    <property type="match status" value="1"/>
</dbReference>
<dbReference type="AlphaFoldDB" id="A0AB38RLI8"/>
<dbReference type="RefSeq" id="WP_064075392.1">
    <property type="nucleotide sequence ID" value="NZ_CP096564.1"/>
</dbReference>
<sequence>MIPDSVPLGRFRARKVMTGLGVLLGACLLSSVGVVTAHADPTEPVAAVVGVRTVSETLSVVDVFSPSMNRVISNEVLRPAGGGSLPTLYLLNGALGNEDGVGWINNSTVRDFFADKNVTVVLPVGGRFSFYTDWQQPDPVLGVNTWQTYLTRELPAAIDAQFGGTGANAVAGLSMSGASALDLAIQAPGLYRATASLSGCPAPSSPLAAAGISAMIAGGLNNPFNMWGLPGSPAWREHDPSLNAGKLTGTAVYVAASRGNVGAVDRIPPGAMPPWGGMAVEAMIFQCTTQFVDALRAANIPATVSLREEGAHTWSLFEDELREAWFTTIAPALNTA</sequence>
<gene>
    <name evidence="1" type="ORF">M0639_29620</name>
</gene>
<dbReference type="Gene3D" id="3.40.50.1820">
    <property type="entry name" value="alpha/beta hydrolase"/>
    <property type="match status" value="1"/>
</dbReference>
<dbReference type="EMBL" id="CP096564">
    <property type="protein sequence ID" value="UPU46208.1"/>
    <property type="molecule type" value="Genomic_DNA"/>
</dbReference>